<sequence length="107" mass="11611">DCIGGSISVLDMMDAVTNKNGTSNIDFGGSGYFRTLCHQSFPGPLVGGNSGNKELNTWIDERIAECAALNMDYRNGELLRLLLSLLKIACQHYGKLRSPFGTDPSLK</sequence>
<dbReference type="GO" id="GO:0070973">
    <property type="term" value="P:protein localization to endoplasmic reticulum exit site"/>
    <property type="evidence" value="ECO:0007669"/>
    <property type="project" value="TreeGrafter"/>
</dbReference>
<dbReference type="EMBL" id="JAJJMA010058192">
    <property type="protein sequence ID" value="MCL7026546.1"/>
    <property type="molecule type" value="Genomic_DNA"/>
</dbReference>
<comment type="caution">
    <text evidence="2">The sequence shown here is derived from an EMBL/GenBank/DDBJ whole genome shotgun (WGS) entry which is preliminary data.</text>
</comment>
<keyword evidence="3" id="KW-1185">Reference proteome</keyword>
<accession>A0AA41S004</accession>
<proteinExistence type="predicted"/>
<name>A0AA41S004_PAPNU</name>
<dbReference type="Pfam" id="PF12932">
    <property type="entry name" value="Sec16"/>
    <property type="match status" value="1"/>
</dbReference>
<organism evidence="2 3">
    <name type="scientific">Papaver nudicaule</name>
    <name type="common">Iceland poppy</name>
    <dbReference type="NCBI Taxonomy" id="74823"/>
    <lineage>
        <taxon>Eukaryota</taxon>
        <taxon>Viridiplantae</taxon>
        <taxon>Streptophyta</taxon>
        <taxon>Embryophyta</taxon>
        <taxon>Tracheophyta</taxon>
        <taxon>Spermatophyta</taxon>
        <taxon>Magnoliopsida</taxon>
        <taxon>Ranunculales</taxon>
        <taxon>Papaveraceae</taxon>
        <taxon>Papaveroideae</taxon>
        <taxon>Papaver</taxon>
    </lineage>
</organism>
<dbReference type="InterPro" id="IPR024340">
    <property type="entry name" value="Sec16_CCD"/>
</dbReference>
<protein>
    <recommendedName>
        <fullName evidence="1">Sec16 central conserved domain-containing protein</fullName>
    </recommendedName>
</protein>
<dbReference type="Proteomes" id="UP001177140">
    <property type="component" value="Unassembled WGS sequence"/>
</dbReference>
<dbReference type="GO" id="GO:0007030">
    <property type="term" value="P:Golgi organization"/>
    <property type="evidence" value="ECO:0007669"/>
    <property type="project" value="TreeGrafter"/>
</dbReference>
<evidence type="ECO:0000313" key="2">
    <source>
        <dbReference type="EMBL" id="MCL7026546.1"/>
    </source>
</evidence>
<feature type="non-terminal residue" evidence="2">
    <location>
        <position position="1"/>
    </location>
</feature>
<dbReference type="PANTHER" id="PTHR13402">
    <property type="entry name" value="RGPR-RELATED"/>
    <property type="match status" value="1"/>
</dbReference>
<dbReference type="PANTHER" id="PTHR13402:SF6">
    <property type="entry name" value="SECRETORY 16, ISOFORM I"/>
    <property type="match status" value="1"/>
</dbReference>
<gene>
    <name evidence="2" type="ORF">MKW94_012426</name>
</gene>
<dbReference type="GO" id="GO:0012507">
    <property type="term" value="C:ER to Golgi transport vesicle membrane"/>
    <property type="evidence" value="ECO:0007669"/>
    <property type="project" value="TreeGrafter"/>
</dbReference>
<evidence type="ECO:0000313" key="3">
    <source>
        <dbReference type="Proteomes" id="UP001177140"/>
    </source>
</evidence>
<dbReference type="GO" id="GO:0070971">
    <property type="term" value="C:endoplasmic reticulum exit site"/>
    <property type="evidence" value="ECO:0007669"/>
    <property type="project" value="TreeGrafter"/>
</dbReference>
<feature type="non-terminal residue" evidence="2">
    <location>
        <position position="107"/>
    </location>
</feature>
<dbReference type="AlphaFoldDB" id="A0AA41S004"/>
<reference evidence="2" key="1">
    <citation type="submission" date="2022-03" db="EMBL/GenBank/DDBJ databases">
        <title>A functionally conserved STORR gene fusion in Papaver species that diverged 16.8 million years ago.</title>
        <authorList>
            <person name="Catania T."/>
        </authorList>
    </citation>
    <scope>NUCLEOTIDE SEQUENCE</scope>
    <source>
        <strain evidence="2">S-191538</strain>
    </source>
</reference>
<evidence type="ECO:0000259" key="1">
    <source>
        <dbReference type="Pfam" id="PF12932"/>
    </source>
</evidence>
<feature type="domain" description="Sec16 central conserved" evidence="1">
    <location>
        <begin position="4"/>
        <end position="94"/>
    </location>
</feature>